<evidence type="ECO:0008006" key="5">
    <source>
        <dbReference type="Google" id="ProtNLM"/>
    </source>
</evidence>
<dbReference type="InterPro" id="IPR040304">
    <property type="entry name" value="ATG8-IP-1/2"/>
</dbReference>
<sequence>MADNEEGVETPSRGNEWEVVTLTASAYAAAPGPKKFESNDDMGHEFVEDDQETSRAMFMSRHFVVSPSQHEILPSEQDKSEIDNETKDMSVASNKVLGTDLEVGDRSDKKNDENWEMKGLTMAEEELFVASNKVPGMDLEVGDRSDKKSDENWEMKGLTMPEELSVASNKVPGMDFEVGDRSDKKNDENWDMKRLSMPEELPGMQFFDEKGNRLSVHGTEFEEATGLQGLNLVDEEHGIYSAAKFNSFHAEADNSGSSLYDENKVLGEPCGQESLNSPLEVSKSTSHNKKDEGVPCEAWWKRKAASLYAHAKETNAFWSIFVAAALMGIAIIGQRWRQERLQVQRLKWQFNVKEEKMNRMMGPFSRLKDVIVSGHSRGSAIRGSAEL</sequence>
<dbReference type="PANTHER" id="PTHR34797:SF1">
    <property type="entry name" value="ATG8-INTERACTING PROTEIN 2"/>
    <property type="match status" value="1"/>
</dbReference>
<keyword evidence="2" id="KW-0472">Membrane</keyword>
<dbReference type="Proteomes" id="UP001141806">
    <property type="component" value="Unassembled WGS sequence"/>
</dbReference>
<dbReference type="OrthoDB" id="604034at2759"/>
<protein>
    <recommendedName>
        <fullName evidence="5">ATG8-interacting protein 1</fullName>
    </recommendedName>
</protein>
<accession>A0A9Q0GZW8</accession>
<keyword evidence="2" id="KW-1133">Transmembrane helix</keyword>
<dbReference type="PANTHER" id="PTHR34797">
    <property type="entry name" value="ATG8-INTERACTING PROTEIN 2"/>
    <property type="match status" value="1"/>
</dbReference>
<proteinExistence type="predicted"/>
<feature type="compositionally biased region" description="Polar residues" evidence="1">
    <location>
        <begin position="273"/>
        <end position="285"/>
    </location>
</feature>
<feature type="transmembrane region" description="Helical" evidence="2">
    <location>
        <begin position="316"/>
        <end position="336"/>
    </location>
</feature>
<keyword evidence="2" id="KW-0812">Transmembrane</keyword>
<evidence type="ECO:0000313" key="4">
    <source>
        <dbReference type="Proteomes" id="UP001141806"/>
    </source>
</evidence>
<evidence type="ECO:0000256" key="1">
    <source>
        <dbReference type="SAM" id="MobiDB-lite"/>
    </source>
</evidence>
<reference evidence="3" key="1">
    <citation type="journal article" date="2023" name="Plant J.">
        <title>The genome of the king protea, Protea cynaroides.</title>
        <authorList>
            <person name="Chang J."/>
            <person name="Duong T.A."/>
            <person name="Schoeman C."/>
            <person name="Ma X."/>
            <person name="Roodt D."/>
            <person name="Barker N."/>
            <person name="Li Z."/>
            <person name="Van de Peer Y."/>
            <person name="Mizrachi E."/>
        </authorList>
    </citation>
    <scope>NUCLEOTIDE SEQUENCE</scope>
    <source>
        <tissue evidence="3">Young leaves</tissue>
    </source>
</reference>
<name>A0A9Q0GZW8_9MAGN</name>
<feature type="region of interest" description="Disordered" evidence="1">
    <location>
        <begin position="271"/>
        <end position="292"/>
    </location>
</feature>
<keyword evidence="4" id="KW-1185">Reference proteome</keyword>
<comment type="caution">
    <text evidence="3">The sequence shown here is derived from an EMBL/GenBank/DDBJ whole genome shotgun (WGS) entry which is preliminary data.</text>
</comment>
<evidence type="ECO:0000313" key="3">
    <source>
        <dbReference type="EMBL" id="KAJ4956081.1"/>
    </source>
</evidence>
<organism evidence="3 4">
    <name type="scientific">Protea cynaroides</name>
    <dbReference type="NCBI Taxonomy" id="273540"/>
    <lineage>
        <taxon>Eukaryota</taxon>
        <taxon>Viridiplantae</taxon>
        <taxon>Streptophyta</taxon>
        <taxon>Embryophyta</taxon>
        <taxon>Tracheophyta</taxon>
        <taxon>Spermatophyta</taxon>
        <taxon>Magnoliopsida</taxon>
        <taxon>Proteales</taxon>
        <taxon>Proteaceae</taxon>
        <taxon>Protea</taxon>
    </lineage>
</organism>
<evidence type="ECO:0000256" key="2">
    <source>
        <dbReference type="SAM" id="Phobius"/>
    </source>
</evidence>
<gene>
    <name evidence="3" type="ORF">NE237_012864</name>
</gene>
<dbReference type="EMBL" id="JAMYWD010000011">
    <property type="protein sequence ID" value="KAJ4956081.1"/>
    <property type="molecule type" value="Genomic_DNA"/>
</dbReference>
<dbReference type="AlphaFoldDB" id="A0A9Q0GZW8"/>